<dbReference type="InterPro" id="IPR002694">
    <property type="entry name" value="Znf_CHC2"/>
</dbReference>
<reference evidence="6" key="1">
    <citation type="journal article" date="2019" name="Int. J. Syst. Evol. Microbiol.">
        <title>The Global Catalogue of Microorganisms (GCM) 10K type strain sequencing project: providing services to taxonomists for standard genome sequencing and annotation.</title>
        <authorList>
            <consortium name="The Broad Institute Genomics Platform"/>
            <consortium name="The Broad Institute Genome Sequencing Center for Infectious Disease"/>
            <person name="Wu L."/>
            <person name="Ma J."/>
        </authorList>
    </citation>
    <scope>NUCLEOTIDE SEQUENCE [LARGE SCALE GENOMIC DNA]</scope>
    <source>
        <strain evidence="6">CCUG 58938</strain>
    </source>
</reference>
<keyword evidence="3" id="KW-0862">Zinc</keyword>
<dbReference type="Gene3D" id="3.40.1360.10">
    <property type="match status" value="1"/>
</dbReference>
<keyword evidence="6" id="KW-1185">Reference proteome</keyword>
<evidence type="ECO:0000256" key="3">
    <source>
        <dbReference type="ARBA" id="ARBA00022833"/>
    </source>
</evidence>
<dbReference type="Gene3D" id="3.90.580.10">
    <property type="entry name" value="Zinc finger, CHC2-type domain"/>
    <property type="match status" value="1"/>
</dbReference>
<sequence length="304" mass="34970">MNIEQAKTIAIIDILDKLGFTPKKQTGHDYWYSSPLRNEKTPSFHVHTIKNIWYDFGEELGGDVIGFVCVYLKRQNVGHTISDALRWLRNMTGLTPSIKPIALPETNTEEPKLKILQVQPIERLALIRYLEKRGIPLAIASEYLNEIHVRNLNTGKTIHALGLKNEDGGYELRNSFFKGTAGRKNITVIRGTKTKAIGVQMFEGWPDYLSIMAQRDGKKFEEDTFILNSLSCMDKASAFFYQYGYKTVCTWMDNDSAGIKATKNLDEYFKTQENLVHRPMNDQYMPHKDVNEWHMHSLSLPMME</sequence>
<dbReference type="SMART" id="SM00400">
    <property type="entry name" value="ZnF_CHCC"/>
    <property type="match status" value="1"/>
</dbReference>
<evidence type="ECO:0000313" key="5">
    <source>
        <dbReference type="EMBL" id="MFD1000190.1"/>
    </source>
</evidence>
<dbReference type="Pfam" id="PF01807">
    <property type="entry name" value="Zn_ribbon_DnaG"/>
    <property type="match status" value="1"/>
</dbReference>
<proteinExistence type="predicted"/>
<comment type="caution">
    <text evidence="5">The sequence shown here is derived from an EMBL/GenBank/DDBJ whole genome shotgun (WGS) entry which is preliminary data.</text>
</comment>
<dbReference type="Proteomes" id="UP001597112">
    <property type="component" value="Unassembled WGS sequence"/>
</dbReference>
<evidence type="ECO:0000259" key="4">
    <source>
        <dbReference type="SMART" id="SM00400"/>
    </source>
</evidence>
<name>A0ABW3K2F5_9BACT</name>
<dbReference type="RefSeq" id="WP_377579587.1">
    <property type="nucleotide sequence ID" value="NZ_JBHTKA010000003.1"/>
</dbReference>
<dbReference type="Pfam" id="PF13155">
    <property type="entry name" value="Toprim_2"/>
    <property type="match status" value="1"/>
</dbReference>
<gene>
    <name evidence="5" type="ORF">ACFQ21_12785</name>
</gene>
<evidence type="ECO:0000256" key="2">
    <source>
        <dbReference type="ARBA" id="ARBA00022771"/>
    </source>
</evidence>
<dbReference type="InterPro" id="IPR036977">
    <property type="entry name" value="DNA_primase_Znf_CHC2"/>
</dbReference>
<protein>
    <submittedName>
        <fullName evidence="5">CHC2 zinc finger domain-containing protein</fullName>
    </submittedName>
</protein>
<keyword evidence="2" id="KW-0863">Zinc-finger</keyword>
<dbReference type="PANTHER" id="PTHR30313">
    <property type="entry name" value="DNA PRIMASE"/>
    <property type="match status" value="1"/>
</dbReference>
<accession>A0ABW3K2F5</accession>
<dbReference type="EMBL" id="JBHTKA010000003">
    <property type="protein sequence ID" value="MFD1000190.1"/>
    <property type="molecule type" value="Genomic_DNA"/>
</dbReference>
<keyword evidence="1" id="KW-0479">Metal-binding</keyword>
<organism evidence="5 6">
    <name type="scientific">Ohtaekwangia kribbensis</name>
    <dbReference type="NCBI Taxonomy" id="688913"/>
    <lineage>
        <taxon>Bacteria</taxon>
        <taxon>Pseudomonadati</taxon>
        <taxon>Bacteroidota</taxon>
        <taxon>Cytophagia</taxon>
        <taxon>Cytophagales</taxon>
        <taxon>Fulvivirgaceae</taxon>
        <taxon>Ohtaekwangia</taxon>
    </lineage>
</organism>
<dbReference type="SUPFAM" id="SSF57783">
    <property type="entry name" value="Zinc beta-ribbon"/>
    <property type="match status" value="1"/>
</dbReference>
<feature type="domain" description="Zinc finger CHC2-type" evidence="4">
    <location>
        <begin position="38"/>
        <end position="89"/>
    </location>
</feature>
<evidence type="ECO:0000313" key="6">
    <source>
        <dbReference type="Proteomes" id="UP001597112"/>
    </source>
</evidence>
<dbReference type="PANTHER" id="PTHR30313:SF2">
    <property type="entry name" value="DNA PRIMASE"/>
    <property type="match status" value="1"/>
</dbReference>
<dbReference type="InterPro" id="IPR050219">
    <property type="entry name" value="DnaG_primase"/>
</dbReference>
<evidence type="ECO:0000256" key="1">
    <source>
        <dbReference type="ARBA" id="ARBA00022723"/>
    </source>
</evidence>